<evidence type="ECO:0000256" key="3">
    <source>
        <dbReference type="ARBA" id="ARBA00023004"/>
    </source>
</evidence>
<keyword evidence="2 4" id="KW-0479">Metal-binding</keyword>
<evidence type="ECO:0000259" key="6">
    <source>
        <dbReference type="PROSITE" id="PS51007"/>
    </source>
</evidence>
<evidence type="ECO:0000256" key="4">
    <source>
        <dbReference type="PROSITE-ProRule" id="PRU00433"/>
    </source>
</evidence>
<keyword evidence="5" id="KW-0732">Signal</keyword>
<accession>A0AA96GL06</accession>
<dbReference type="GO" id="GO:0009055">
    <property type="term" value="F:electron transfer activity"/>
    <property type="evidence" value="ECO:0007669"/>
    <property type="project" value="InterPro"/>
</dbReference>
<evidence type="ECO:0000313" key="7">
    <source>
        <dbReference type="EMBL" id="WNM63891.1"/>
    </source>
</evidence>
<dbReference type="RefSeq" id="WP_312748674.1">
    <property type="nucleotide sequence ID" value="NZ_CP116968.1"/>
</dbReference>
<keyword evidence="8" id="KW-1185">Reference proteome</keyword>
<name>A0AA96GL06_9BACT</name>
<dbReference type="EMBL" id="CP116968">
    <property type="protein sequence ID" value="WNM63891.1"/>
    <property type="molecule type" value="Genomic_DNA"/>
</dbReference>
<dbReference type="InterPro" id="IPR036909">
    <property type="entry name" value="Cyt_c-like_dom_sf"/>
</dbReference>
<dbReference type="PROSITE" id="PS51007">
    <property type="entry name" value="CYTC"/>
    <property type="match status" value="1"/>
</dbReference>
<feature type="chain" id="PRO_5041646355" evidence="5">
    <location>
        <begin position="29"/>
        <end position="154"/>
    </location>
</feature>
<dbReference type="InterPro" id="IPR009056">
    <property type="entry name" value="Cyt_c-like_dom"/>
</dbReference>
<feature type="domain" description="Cytochrome c" evidence="6">
    <location>
        <begin position="58"/>
        <end position="152"/>
    </location>
</feature>
<reference evidence="7 8" key="1">
    <citation type="submission" date="2023-01" db="EMBL/GenBank/DDBJ databases">
        <title>Cultivation and genomic characterization of new, ubiquitous marine nitrite-oxidizing bacteria from the Nitrospirales.</title>
        <authorList>
            <person name="Mueller A.J."/>
            <person name="Daebeler A."/>
            <person name="Herbold C.W."/>
            <person name="Kirkegaard R.H."/>
            <person name="Daims H."/>
        </authorList>
    </citation>
    <scope>NUCLEOTIDE SEQUENCE [LARGE SCALE GENOMIC DNA]</scope>
    <source>
        <strain evidence="7 8">DK</strain>
    </source>
</reference>
<protein>
    <submittedName>
        <fullName evidence="7">Cytochrome c</fullName>
    </submittedName>
</protein>
<dbReference type="KEGG" id="nneo:PQG83_09075"/>
<dbReference type="PROSITE" id="PS51257">
    <property type="entry name" value="PROKAR_LIPOPROTEIN"/>
    <property type="match status" value="1"/>
</dbReference>
<feature type="signal peptide" evidence="5">
    <location>
        <begin position="1"/>
        <end position="28"/>
    </location>
</feature>
<gene>
    <name evidence="7" type="ORF">PQG83_09075</name>
</gene>
<keyword evidence="1 4" id="KW-0349">Heme</keyword>
<dbReference type="Pfam" id="PF00034">
    <property type="entry name" value="Cytochrom_C"/>
    <property type="match status" value="1"/>
</dbReference>
<evidence type="ECO:0000256" key="1">
    <source>
        <dbReference type="ARBA" id="ARBA00022617"/>
    </source>
</evidence>
<proteinExistence type="predicted"/>
<dbReference type="AlphaFoldDB" id="A0AA96GL06"/>
<dbReference type="Gene3D" id="1.10.760.10">
    <property type="entry name" value="Cytochrome c-like domain"/>
    <property type="match status" value="1"/>
</dbReference>
<dbReference type="GO" id="GO:0046872">
    <property type="term" value="F:metal ion binding"/>
    <property type="evidence" value="ECO:0007669"/>
    <property type="project" value="UniProtKB-KW"/>
</dbReference>
<dbReference type="SUPFAM" id="SSF46626">
    <property type="entry name" value="Cytochrome c"/>
    <property type="match status" value="1"/>
</dbReference>
<keyword evidence="3 4" id="KW-0408">Iron</keyword>
<organism evidence="7 8">
    <name type="scientific">Candidatus Nitrospira neomarina</name>
    <dbReference type="NCBI Taxonomy" id="3020899"/>
    <lineage>
        <taxon>Bacteria</taxon>
        <taxon>Pseudomonadati</taxon>
        <taxon>Nitrospirota</taxon>
        <taxon>Nitrospiria</taxon>
        <taxon>Nitrospirales</taxon>
        <taxon>Nitrospiraceae</taxon>
        <taxon>Nitrospira</taxon>
    </lineage>
</organism>
<sequence length="154" mass="17100">MQILRQKMQSRVWIILVTVSFACASAWAGSAGDLQPRVPSDRMEQALSFTNPFTPTEEFIASGKKLYEGKGWCAFCHGWEGTGAPTAGRTFPPDIKMPTNFADAAWQAARSDGELFWVLIHGSHGTDMVAYMPQYITDKEAWQIIAYIRTFGGT</sequence>
<dbReference type="Proteomes" id="UP001302494">
    <property type="component" value="Chromosome"/>
</dbReference>
<evidence type="ECO:0000256" key="2">
    <source>
        <dbReference type="ARBA" id="ARBA00022723"/>
    </source>
</evidence>
<evidence type="ECO:0000313" key="8">
    <source>
        <dbReference type="Proteomes" id="UP001302494"/>
    </source>
</evidence>
<dbReference type="GO" id="GO:0020037">
    <property type="term" value="F:heme binding"/>
    <property type="evidence" value="ECO:0007669"/>
    <property type="project" value="InterPro"/>
</dbReference>
<evidence type="ECO:0000256" key="5">
    <source>
        <dbReference type="SAM" id="SignalP"/>
    </source>
</evidence>